<keyword evidence="4" id="KW-1185">Reference proteome</keyword>
<dbReference type="SUPFAM" id="SSF52540">
    <property type="entry name" value="P-loop containing nucleoside triphosphate hydrolases"/>
    <property type="match status" value="1"/>
</dbReference>
<evidence type="ECO:0000256" key="1">
    <source>
        <dbReference type="ARBA" id="ARBA00022962"/>
    </source>
</evidence>
<protein>
    <submittedName>
        <fullName evidence="3">Uncharacterized protein</fullName>
    </submittedName>
</protein>
<dbReference type="InterPro" id="IPR027417">
    <property type="entry name" value="P-loop_NTPase"/>
</dbReference>
<sequence>MAGDKTYFQNGNLTAAFQNQGMAPGSLVGASSPCVRVFVAGAVTHVGKTSVCLGLLAALRNSGLKASELGYIKPATQCEAPDLLSKWCASEGIEHVAGENAPLVFYSGFTRSFLAGEQGTSAEWLQKIQQKVAAMSEGRRVLIIDGVGFPSVGSIVGVDNADVAKAAKAPVLLVCKSGVGSAVDSFSLNASYFVAKGVPVLGALFNLGDADGFYSWDKCAKSIEAWFSQQDRRERFYGVVPKVQELDGLREKISETEEDALDVMAKLNADHFGKHADILGIFTDAGADPWCRSPVRVPDGKASSLAPATSASFKPLSRESVVSSAKEAGAKGGG</sequence>
<evidence type="ECO:0000313" key="4">
    <source>
        <dbReference type="Proteomes" id="UP001642484"/>
    </source>
</evidence>
<evidence type="ECO:0000256" key="2">
    <source>
        <dbReference type="SAM" id="MobiDB-lite"/>
    </source>
</evidence>
<accession>A0ABP0H871</accession>
<feature type="region of interest" description="Disordered" evidence="2">
    <location>
        <begin position="298"/>
        <end position="334"/>
    </location>
</feature>
<proteinExistence type="predicted"/>
<dbReference type="PANTHER" id="PTHR21343">
    <property type="entry name" value="DETHIOBIOTIN SYNTHETASE"/>
    <property type="match status" value="1"/>
</dbReference>
<evidence type="ECO:0000313" key="3">
    <source>
        <dbReference type="EMBL" id="CAK8986429.1"/>
    </source>
</evidence>
<comment type="caution">
    <text evidence="3">The sequence shown here is derived from an EMBL/GenBank/DDBJ whole genome shotgun (WGS) entry which is preliminary data.</text>
</comment>
<gene>
    <name evidence="3" type="ORF">CCMP2556_LOCUS506</name>
</gene>
<organism evidence="3 4">
    <name type="scientific">Durusdinium trenchii</name>
    <dbReference type="NCBI Taxonomy" id="1381693"/>
    <lineage>
        <taxon>Eukaryota</taxon>
        <taxon>Sar</taxon>
        <taxon>Alveolata</taxon>
        <taxon>Dinophyceae</taxon>
        <taxon>Suessiales</taxon>
        <taxon>Symbiodiniaceae</taxon>
        <taxon>Durusdinium</taxon>
    </lineage>
</organism>
<keyword evidence="1" id="KW-0315">Glutamine amidotransferase</keyword>
<dbReference type="PANTHER" id="PTHR21343:SF10">
    <property type="entry name" value="DRTGG DOMAIN-CONTAINING PROTEIN"/>
    <property type="match status" value="1"/>
</dbReference>
<dbReference type="EMBL" id="CAXAMN010000114">
    <property type="protein sequence ID" value="CAK8986429.1"/>
    <property type="molecule type" value="Genomic_DNA"/>
</dbReference>
<dbReference type="Gene3D" id="3.40.50.300">
    <property type="entry name" value="P-loop containing nucleotide triphosphate hydrolases"/>
    <property type="match status" value="1"/>
</dbReference>
<name>A0ABP0H871_9DINO</name>
<dbReference type="Proteomes" id="UP001642484">
    <property type="component" value="Unassembled WGS sequence"/>
</dbReference>
<reference evidence="3 4" key="1">
    <citation type="submission" date="2024-02" db="EMBL/GenBank/DDBJ databases">
        <authorList>
            <person name="Chen Y."/>
            <person name="Shah S."/>
            <person name="Dougan E. K."/>
            <person name="Thang M."/>
            <person name="Chan C."/>
        </authorList>
    </citation>
    <scope>NUCLEOTIDE SEQUENCE [LARGE SCALE GENOMIC DNA]</scope>
</reference>
<dbReference type="CDD" id="cd03109">
    <property type="entry name" value="DTBS"/>
    <property type="match status" value="1"/>
</dbReference>
<dbReference type="Pfam" id="PF13500">
    <property type="entry name" value="AAA_26"/>
    <property type="match status" value="1"/>
</dbReference>